<feature type="region of interest" description="Disordered" evidence="8">
    <location>
        <begin position="248"/>
        <end position="271"/>
    </location>
</feature>
<dbReference type="GO" id="GO:0000776">
    <property type="term" value="C:kinetochore"/>
    <property type="evidence" value="ECO:0007669"/>
    <property type="project" value="UniProtKB-KW"/>
</dbReference>
<comment type="subcellular location">
    <subcellularLocation>
        <location evidence="2">Chromosome</location>
        <location evidence="2">Centromere</location>
        <location evidence="2">Kinetochore</location>
    </subcellularLocation>
    <subcellularLocation>
        <location evidence="1">Nucleus</location>
    </subcellularLocation>
</comment>
<accession>A0A1E3PYJ3</accession>
<proteinExistence type="inferred from homology"/>
<gene>
    <name evidence="10" type="ORF">LIPSTDRAFT_74630</name>
</gene>
<dbReference type="GO" id="GO:0007052">
    <property type="term" value="P:mitotic spindle organization"/>
    <property type="evidence" value="ECO:0007669"/>
    <property type="project" value="TreeGrafter"/>
</dbReference>
<protein>
    <recommendedName>
        <fullName evidence="9">Centromere protein H C-terminal domain-containing protein</fullName>
    </recommendedName>
</protein>
<dbReference type="GO" id="GO:0005634">
    <property type="term" value="C:nucleus"/>
    <property type="evidence" value="ECO:0007669"/>
    <property type="project" value="UniProtKB-SubCell"/>
</dbReference>
<evidence type="ECO:0000259" key="9">
    <source>
        <dbReference type="Pfam" id="PF05837"/>
    </source>
</evidence>
<dbReference type="PANTHER" id="PTHR48122">
    <property type="entry name" value="CENTROMERE PROTEIN H"/>
    <property type="match status" value="1"/>
</dbReference>
<dbReference type="EMBL" id="KV454300">
    <property type="protein sequence ID" value="ODQ70358.1"/>
    <property type="molecule type" value="Genomic_DNA"/>
</dbReference>
<dbReference type="OrthoDB" id="2274804at2759"/>
<reference evidence="10 11" key="1">
    <citation type="journal article" date="2016" name="Proc. Natl. Acad. Sci. U.S.A.">
        <title>Comparative genomics of biotechnologically important yeasts.</title>
        <authorList>
            <person name="Riley R."/>
            <person name="Haridas S."/>
            <person name="Wolfe K.H."/>
            <person name="Lopes M.R."/>
            <person name="Hittinger C.T."/>
            <person name="Goeker M."/>
            <person name="Salamov A.A."/>
            <person name="Wisecaver J.H."/>
            <person name="Long T.M."/>
            <person name="Calvey C.H."/>
            <person name="Aerts A.L."/>
            <person name="Barry K.W."/>
            <person name="Choi C."/>
            <person name="Clum A."/>
            <person name="Coughlan A.Y."/>
            <person name="Deshpande S."/>
            <person name="Douglass A.P."/>
            <person name="Hanson S.J."/>
            <person name="Klenk H.-P."/>
            <person name="LaButti K.M."/>
            <person name="Lapidus A."/>
            <person name="Lindquist E.A."/>
            <person name="Lipzen A.M."/>
            <person name="Meier-Kolthoff J.P."/>
            <person name="Ohm R.A."/>
            <person name="Otillar R.P."/>
            <person name="Pangilinan J.L."/>
            <person name="Peng Y."/>
            <person name="Rokas A."/>
            <person name="Rosa C.A."/>
            <person name="Scheuner C."/>
            <person name="Sibirny A.A."/>
            <person name="Slot J.C."/>
            <person name="Stielow J.B."/>
            <person name="Sun H."/>
            <person name="Kurtzman C.P."/>
            <person name="Blackwell M."/>
            <person name="Grigoriev I.V."/>
            <person name="Jeffries T.W."/>
        </authorList>
    </citation>
    <scope>NUCLEOTIDE SEQUENCE [LARGE SCALE GENOMIC DNA]</scope>
    <source>
        <strain evidence="10 11">NRRL Y-11557</strain>
    </source>
</reference>
<organism evidence="10 11">
    <name type="scientific">Lipomyces starkeyi NRRL Y-11557</name>
    <dbReference type="NCBI Taxonomy" id="675824"/>
    <lineage>
        <taxon>Eukaryota</taxon>
        <taxon>Fungi</taxon>
        <taxon>Dikarya</taxon>
        <taxon>Ascomycota</taxon>
        <taxon>Saccharomycotina</taxon>
        <taxon>Lipomycetes</taxon>
        <taxon>Lipomycetales</taxon>
        <taxon>Lipomycetaceae</taxon>
        <taxon>Lipomyces</taxon>
    </lineage>
</organism>
<dbReference type="PANTHER" id="PTHR48122:SF1">
    <property type="entry name" value="CENTROMERE PROTEIN H"/>
    <property type="match status" value="1"/>
</dbReference>
<keyword evidence="3" id="KW-0158">Chromosome</keyword>
<keyword evidence="11" id="KW-1185">Reference proteome</keyword>
<evidence type="ECO:0000256" key="7">
    <source>
        <dbReference type="ARBA" id="ARBA00025735"/>
    </source>
</evidence>
<dbReference type="GO" id="GO:0051382">
    <property type="term" value="P:kinetochore assembly"/>
    <property type="evidence" value="ECO:0007669"/>
    <property type="project" value="InterPro"/>
</dbReference>
<dbReference type="InterPro" id="IPR040034">
    <property type="entry name" value="CENP-H"/>
</dbReference>
<evidence type="ECO:0000256" key="1">
    <source>
        <dbReference type="ARBA" id="ARBA00004123"/>
    </source>
</evidence>
<keyword evidence="5" id="KW-0539">Nucleus</keyword>
<feature type="compositionally biased region" description="Acidic residues" evidence="8">
    <location>
        <begin position="250"/>
        <end position="261"/>
    </location>
</feature>
<evidence type="ECO:0000256" key="6">
    <source>
        <dbReference type="ARBA" id="ARBA00023328"/>
    </source>
</evidence>
<dbReference type="AlphaFoldDB" id="A0A1E3PYJ3"/>
<evidence type="ECO:0000256" key="8">
    <source>
        <dbReference type="SAM" id="MobiDB-lite"/>
    </source>
</evidence>
<sequence length="271" mass="30629">MDEHETLESVATDILNLCVGRRSGIPRLSDVPSFKSATVGETSIRELTPKEARIIELYNELNELNRQIFEIDLKIEGNERREYSGLLVPDLQCRSEMAKQMADIHSTITYGAVAPISLIRSQVQCVDYDDSNAVNRDQSVQIILQLSDELSRLKVQLLELQKENKERHGMNRSTAGEIVDILKERRTRQKNVLSDADKKRIEAIKESIANTKEKIETLKPVVLGIVLGSGLDWAAQEDLREIVLECSNNDSDDESSDDEFDFNNHEDDSDG</sequence>
<evidence type="ECO:0000313" key="11">
    <source>
        <dbReference type="Proteomes" id="UP000094385"/>
    </source>
</evidence>
<comment type="similarity">
    <text evidence="7">Belongs to the CENP-H/MCM16 family.</text>
</comment>
<keyword evidence="6" id="KW-0137">Centromere</keyword>
<evidence type="ECO:0000313" key="10">
    <source>
        <dbReference type="EMBL" id="ODQ70358.1"/>
    </source>
</evidence>
<evidence type="ECO:0000256" key="5">
    <source>
        <dbReference type="ARBA" id="ARBA00023242"/>
    </source>
</evidence>
<dbReference type="GO" id="GO:0007059">
    <property type="term" value="P:chromosome segregation"/>
    <property type="evidence" value="ECO:0007669"/>
    <property type="project" value="TreeGrafter"/>
</dbReference>
<name>A0A1E3PYJ3_LIPST</name>
<evidence type="ECO:0000256" key="2">
    <source>
        <dbReference type="ARBA" id="ARBA00004629"/>
    </source>
</evidence>
<evidence type="ECO:0000256" key="4">
    <source>
        <dbReference type="ARBA" id="ARBA00022838"/>
    </source>
</evidence>
<dbReference type="Pfam" id="PF05837">
    <property type="entry name" value="CENP-H"/>
    <property type="match status" value="1"/>
</dbReference>
<dbReference type="GO" id="GO:0043515">
    <property type="term" value="F:kinetochore binding"/>
    <property type="evidence" value="ECO:0007669"/>
    <property type="project" value="TreeGrafter"/>
</dbReference>
<evidence type="ECO:0000256" key="3">
    <source>
        <dbReference type="ARBA" id="ARBA00022454"/>
    </source>
</evidence>
<dbReference type="InterPro" id="IPR008426">
    <property type="entry name" value="CENP-H_C"/>
</dbReference>
<dbReference type="Proteomes" id="UP000094385">
    <property type="component" value="Unassembled WGS sequence"/>
</dbReference>
<keyword evidence="4" id="KW-0995">Kinetochore</keyword>
<feature type="compositionally biased region" description="Basic and acidic residues" evidence="8">
    <location>
        <begin position="262"/>
        <end position="271"/>
    </location>
</feature>
<feature type="domain" description="Centromere protein H C-terminal" evidence="9">
    <location>
        <begin position="135"/>
        <end position="246"/>
    </location>
</feature>